<accession>A0A8S5V8C9</accession>
<evidence type="ECO:0000313" key="2">
    <source>
        <dbReference type="EMBL" id="DAG02950.1"/>
    </source>
</evidence>
<dbReference type="InterPro" id="IPR021451">
    <property type="entry name" value="DUF3102"/>
</dbReference>
<keyword evidence="1" id="KW-0175">Coiled coil</keyword>
<proteinExistence type="predicted"/>
<dbReference type="Pfam" id="PF11300">
    <property type="entry name" value="DUF3102"/>
    <property type="match status" value="1"/>
</dbReference>
<organism evidence="2">
    <name type="scientific">Myoviridae sp. ctDzM5</name>
    <dbReference type="NCBI Taxonomy" id="2825058"/>
    <lineage>
        <taxon>Viruses</taxon>
        <taxon>Duplodnaviria</taxon>
        <taxon>Heunggongvirae</taxon>
        <taxon>Uroviricota</taxon>
        <taxon>Caudoviricetes</taxon>
    </lineage>
</organism>
<dbReference type="EMBL" id="BK016220">
    <property type="protein sequence ID" value="DAG02950.1"/>
    <property type="molecule type" value="Genomic_DNA"/>
</dbReference>
<feature type="coiled-coil region" evidence="1">
    <location>
        <begin position="115"/>
        <end position="274"/>
    </location>
</feature>
<reference evidence="2" key="1">
    <citation type="journal article" date="2021" name="Proc. Natl. Acad. Sci. U.S.A.">
        <title>A Catalog of Tens of Thousands of Viruses from Human Metagenomes Reveals Hidden Associations with Chronic Diseases.</title>
        <authorList>
            <person name="Tisza M.J."/>
            <person name="Buck C.B."/>
        </authorList>
    </citation>
    <scope>NUCLEOTIDE SEQUENCE</scope>
    <source>
        <strain evidence="2">CtDzM5</strain>
    </source>
</reference>
<sequence length="330" mass="37426">MNEVIRSMELSGNLSEEQNEALNLHYEIIAKGNLAASAMVDFCQNLKRMRDERKYLLLGHETFEEYVEQDVGIKQRQAYTYIQALESLGEKYLQSNASLGISKLGMLAALPWYERKEVEENNDVAEMSTRELKETISKLHEAQEQLTLITAERDELAKSSQEHEDLSDTVRRLREELKAVSEKPAATVMREPTAEEIKQYTVDAIEKERAKAKKDKEKAIAEAEKRVRDAAEKSAADELGRKTEELEKKYKAVLDAAEKEKSELVGRLEKVEKDAKLTASPEVAKFSVYFDSVQKYINVMRGIIASMDDETTAVKLRAAMQKLGALLQEG</sequence>
<protein>
    <submittedName>
        <fullName evidence="2">Uncharacterized protein</fullName>
    </submittedName>
</protein>
<name>A0A8S5V8C9_9CAUD</name>
<evidence type="ECO:0000256" key="1">
    <source>
        <dbReference type="SAM" id="Coils"/>
    </source>
</evidence>